<evidence type="ECO:0000313" key="1">
    <source>
        <dbReference type="EMBL" id="KAK9102553.1"/>
    </source>
</evidence>
<organism evidence="1 2">
    <name type="scientific">Stephania japonica</name>
    <dbReference type="NCBI Taxonomy" id="461633"/>
    <lineage>
        <taxon>Eukaryota</taxon>
        <taxon>Viridiplantae</taxon>
        <taxon>Streptophyta</taxon>
        <taxon>Embryophyta</taxon>
        <taxon>Tracheophyta</taxon>
        <taxon>Spermatophyta</taxon>
        <taxon>Magnoliopsida</taxon>
        <taxon>Ranunculales</taxon>
        <taxon>Menispermaceae</taxon>
        <taxon>Menispermoideae</taxon>
        <taxon>Cissampelideae</taxon>
        <taxon>Stephania</taxon>
    </lineage>
</organism>
<dbReference type="Pfam" id="PF14223">
    <property type="entry name" value="Retrotran_gag_2"/>
    <property type="match status" value="1"/>
</dbReference>
<keyword evidence="2" id="KW-1185">Reference proteome</keyword>
<gene>
    <name evidence="1" type="ORF">Sjap_019807</name>
</gene>
<sequence length="123" mass="14181">MGYSGNHMITNQAPVLGRSNFYYDVWKPRMKVFIQSLGVITWRVVEEGWKEPTTIDADGNSVRKPYDLWTVEEQMLSVANATALNVIFCGVDYYCFTKIKTCVAAKEAWDTLETAYKNNNWYC</sequence>
<accession>A0AAP0HV26</accession>
<evidence type="ECO:0008006" key="3">
    <source>
        <dbReference type="Google" id="ProtNLM"/>
    </source>
</evidence>
<dbReference type="Proteomes" id="UP001417504">
    <property type="component" value="Unassembled WGS sequence"/>
</dbReference>
<protein>
    <recommendedName>
        <fullName evidence="3">Gag-pol polyprotein</fullName>
    </recommendedName>
</protein>
<comment type="caution">
    <text evidence="1">The sequence shown here is derived from an EMBL/GenBank/DDBJ whole genome shotgun (WGS) entry which is preliminary data.</text>
</comment>
<reference evidence="1 2" key="1">
    <citation type="submission" date="2024-01" db="EMBL/GenBank/DDBJ databases">
        <title>Genome assemblies of Stephania.</title>
        <authorList>
            <person name="Yang L."/>
        </authorList>
    </citation>
    <scope>NUCLEOTIDE SEQUENCE [LARGE SCALE GENOMIC DNA]</scope>
    <source>
        <strain evidence="1">QJT</strain>
        <tissue evidence="1">Leaf</tissue>
    </source>
</reference>
<dbReference type="EMBL" id="JBBNAE010000008">
    <property type="protein sequence ID" value="KAK9102553.1"/>
    <property type="molecule type" value="Genomic_DNA"/>
</dbReference>
<name>A0AAP0HV26_9MAGN</name>
<proteinExistence type="predicted"/>
<dbReference type="AlphaFoldDB" id="A0AAP0HV26"/>
<evidence type="ECO:0000313" key="2">
    <source>
        <dbReference type="Proteomes" id="UP001417504"/>
    </source>
</evidence>